<accession>A0A1N7EIQ0</accession>
<dbReference type="Pfam" id="PF22397">
    <property type="entry name" value="NADAR-DarT1"/>
    <property type="match status" value="1"/>
</dbReference>
<dbReference type="Proteomes" id="UP000187495">
    <property type="component" value="Unassembled WGS sequence"/>
</dbReference>
<name>A0A1N7EIQ0_9GAMM</name>
<evidence type="ECO:0000313" key="1">
    <source>
        <dbReference type="EMBL" id="SIR88012.1"/>
    </source>
</evidence>
<dbReference type="InterPro" id="IPR053913">
    <property type="entry name" value="NADAR-DarT1"/>
</dbReference>
<keyword evidence="2" id="KW-1185">Reference proteome</keyword>
<protein>
    <submittedName>
        <fullName evidence="1">Uncharacterized protein</fullName>
    </submittedName>
</protein>
<dbReference type="STRING" id="34061.B0189_03550"/>
<dbReference type="RefSeq" id="WP_076555052.1">
    <property type="nucleotide sequence ID" value="NZ_FTNU01000005.1"/>
</dbReference>
<reference evidence="2" key="1">
    <citation type="submission" date="2017-01" db="EMBL/GenBank/DDBJ databases">
        <authorList>
            <person name="Varghese N."/>
            <person name="Submissions S."/>
        </authorList>
    </citation>
    <scope>NUCLEOTIDE SEQUENCE [LARGE SCALE GENOMIC DNA]</scope>
    <source>
        <strain evidence="2">DSM 21768</strain>
    </source>
</reference>
<sequence>MAKRPVYTPCINGDTLVEVKLVEFKFYSGLSLVQKQASIRSLHEAFLQSSTEVKYILEVSSKSEDSLGRSLSAFNLMITNPSGKRYSVEQAYQSSKVFEKGGPFVDLMNESVSSRQAKKDERLSTSGELLQFVWLGNRQWDLNPKTAFYDWLYVNALNQNKHLHDELLQFTAFTDIEFNPKNSINCQAYAVALFVCLHKRGLMDKIGNKDDFLTLYDDYKVDNTSAFNKSLQNKRQLDMLG</sequence>
<dbReference type="AlphaFoldDB" id="A0A1N7EIQ0"/>
<evidence type="ECO:0000313" key="2">
    <source>
        <dbReference type="Proteomes" id="UP000187495"/>
    </source>
</evidence>
<dbReference type="EMBL" id="FTNU01000005">
    <property type="protein sequence ID" value="SIR88012.1"/>
    <property type="molecule type" value="Genomic_DNA"/>
</dbReference>
<organism evidence="1 2">
    <name type="scientific">Moraxella cuniculi DSM 21768</name>
    <dbReference type="NCBI Taxonomy" id="1122245"/>
    <lineage>
        <taxon>Bacteria</taxon>
        <taxon>Pseudomonadati</taxon>
        <taxon>Pseudomonadota</taxon>
        <taxon>Gammaproteobacteria</taxon>
        <taxon>Moraxellales</taxon>
        <taxon>Moraxellaceae</taxon>
        <taxon>Moraxella</taxon>
    </lineage>
</organism>
<gene>
    <name evidence="1" type="ORF">SAMN02745664_10568</name>
</gene>
<proteinExistence type="predicted"/>